<accession>A0A558ISR0</accession>
<dbReference type="AlphaFoldDB" id="A0A558ISR0"/>
<proteinExistence type="predicted"/>
<reference evidence="1 2" key="1">
    <citation type="submission" date="2019-07" db="EMBL/GenBank/DDBJ databases">
        <title>Draft genome of C. aurimucosum strain 15-4290.</title>
        <authorList>
            <person name="Pacheco L.G.C."/>
            <person name="Aguiar E.R.G.R."/>
            <person name="Navas J."/>
            <person name="Santos C.S."/>
            <person name="Rocha D.J.P.G."/>
        </authorList>
    </citation>
    <scope>NUCLEOTIDE SEQUENCE [LARGE SCALE GENOMIC DNA]</scope>
    <source>
        <strain evidence="1 2">15-4290</strain>
    </source>
</reference>
<sequence>MTAPIFTPKTTAELRSEREHILQDLAPRTIDELRELRAIDQILTIDEAILNQYEALCFVIGD</sequence>
<name>A0A558ISR0_9CORY</name>
<evidence type="ECO:0000313" key="2">
    <source>
        <dbReference type="Proteomes" id="UP000320648"/>
    </source>
</evidence>
<dbReference type="Proteomes" id="UP000320648">
    <property type="component" value="Unassembled WGS sequence"/>
</dbReference>
<evidence type="ECO:0000313" key="1">
    <source>
        <dbReference type="EMBL" id="TVU84435.1"/>
    </source>
</evidence>
<gene>
    <name evidence="1" type="ORF">FQN05_05745</name>
</gene>
<comment type="caution">
    <text evidence="1">The sequence shown here is derived from an EMBL/GenBank/DDBJ whole genome shotgun (WGS) entry which is preliminary data.</text>
</comment>
<dbReference type="EMBL" id="VMTX01000006">
    <property type="protein sequence ID" value="TVU84435.1"/>
    <property type="molecule type" value="Genomic_DNA"/>
</dbReference>
<organism evidence="1 2">
    <name type="scientific">Corynebacterium aurimucosum</name>
    <dbReference type="NCBI Taxonomy" id="169292"/>
    <lineage>
        <taxon>Bacteria</taxon>
        <taxon>Bacillati</taxon>
        <taxon>Actinomycetota</taxon>
        <taxon>Actinomycetes</taxon>
        <taxon>Mycobacteriales</taxon>
        <taxon>Corynebacteriaceae</taxon>
        <taxon>Corynebacterium</taxon>
    </lineage>
</organism>
<protein>
    <submittedName>
        <fullName evidence="1">Uncharacterized protein</fullName>
    </submittedName>
</protein>